<reference evidence="3" key="1">
    <citation type="submission" date="2016-10" db="EMBL/GenBank/DDBJ databases">
        <authorList>
            <person name="Varghese N."/>
            <person name="Submissions S."/>
        </authorList>
    </citation>
    <scope>NUCLEOTIDE SEQUENCE [LARGE SCALE GENOMIC DNA]</scope>
    <source>
        <strain evidence="3">DSM 45460</strain>
    </source>
</reference>
<dbReference type="Proteomes" id="UP000199213">
    <property type="component" value="Unassembled WGS sequence"/>
</dbReference>
<dbReference type="EMBL" id="FNFM01000007">
    <property type="protein sequence ID" value="SDK37242.1"/>
    <property type="molecule type" value="Genomic_DNA"/>
</dbReference>
<organism evidence="2 3">
    <name type="scientific">Actinopolyspora mzabensis</name>
    <dbReference type="NCBI Taxonomy" id="995066"/>
    <lineage>
        <taxon>Bacteria</taxon>
        <taxon>Bacillati</taxon>
        <taxon>Actinomycetota</taxon>
        <taxon>Actinomycetes</taxon>
        <taxon>Actinopolysporales</taxon>
        <taxon>Actinopolysporaceae</taxon>
        <taxon>Actinopolyspora</taxon>
    </lineage>
</organism>
<feature type="domain" description="DUF397" evidence="1">
    <location>
        <begin position="17"/>
        <end position="71"/>
    </location>
</feature>
<accession>A0A1G9BCF3</accession>
<gene>
    <name evidence="2" type="ORF">SAMN04487820_10779</name>
</gene>
<evidence type="ECO:0000259" key="1">
    <source>
        <dbReference type="Pfam" id="PF04149"/>
    </source>
</evidence>
<evidence type="ECO:0000313" key="2">
    <source>
        <dbReference type="EMBL" id="SDK37242.1"/>
    </source>
</evidence>
<sequence length="71" mass="7608">MMRYDSVPNAAELTGVSWRRSSRSGPNGGSCVEAASLSSGEVTAVRDSKRPHGPALLFDRRAWAAFLGSLR</sequence>
<dbReference type="Pfam" id="PF04149">
    <property type="entry name" value="DUF397"/>
    <property type="match status" value="1"/>
</dbReference>
<protein>
    <recommendedName>
        <fullName evidence="1">DUF397 domain-containing protein</fullName>
    </recommendedName>
</protein>
<proteinExistence type="predicted"/>
<evidence type="ECO:0000313" key="3">
    <source>
        <dbReference type="Proteomes" id="UP000199213"/>
    </source>
</evidence>
<dbReference type="InterPro" id="IPR007278">
    <property type="entry name" value="DUF397"/>
</dbReference>
<name>A0A1G9BCF3_ACTMZ</name>
<dbReference type="RefSeq" id="WP_425426913.1">
    <property type="nucleotide sequence ID" value="NZ_FNFM01000007.1"/>
</dbReference>
<keyword evidence="3" id="KW-1185">Reference proteome</keyword>
<dbReference type="AlphaFoldDB" id="A0A1G9BCF3"/>